<proteinExistence type="predicted"/>
<sequence length="157" mass="17577">MITLDKLQEETEKLLALLKDRQPYLMIWNIFVRERLINLHALASEALGKARTSRGDHTSKLDDLNHEVTLAIHLAEGLKSDKSTYTRTAYELVSLAELRLASELECGGVEWIVACRGVILAAVQSGSRVRARSRLEELKAEFPISPKLLGELDALIK</sequence>
<dbReference type="Proteomes" id="UP000177996">
    <property type="component" value="Unassembled WGS sequence"/>
</dbReference>
<accession>A0A1G2D2K8</accession>
<evidence type="ECO:0000313" key="2">
    <source>
        <dbReference type="Proteomes" id="UP000177996"/>
    </source>
</evidence>
<dbReference type="AlphaFoldDB" id="A0A1G2D2K8"/>
<organism evidence="1 2">
    <name type="scientific">Candidatus Lloydbacteria bacterium RIFCSPHIGHO2_02_FULL_50_13</name>
    <dbReference type="NCBI Taxonomy" id="1798661"/>
    <lineage>
        <taxon>Bacteria</taxon>
        <taxon>Candidatus Lloydiibacteriota</taxon>
    </lineage>
</organism>
<reference evidence="1 2" key="1">
    <citation type="journal article" date="2016" name="Nat. Commun.">
        <title>Thousands of microbial genomes shed light on interconnected biogeochemical processes in an aquifer system.</title>
        <authorList>
            <person name="Anantharaman K."/>
            <person name="Brown C.T."/>
            <person name="Hug L.A."/>
            <person name="Sharon I."/>
            <person name="Castelle C.J."/>
            <person name="Probst A.J."/>
            <person name="Thomas B.C."/>
            <person name="Singh A."/>
            <person name="Wilkins M.J."/>
            <person name="Karaoz U."/>
            <person name="Brodie E.L."/>
            <person name="Williams K.H."/>
            <person name="Hubbard S.S."/>
            <person name="Banfield J.F."/>
        </authorList>
    </citation>
    <scope>NUCLEOTIDE SEQUENCE [LARGE SCALE GENOMIC DNA]</scope>
</reference>
<comment type="caution">
    <text evidence="1">The sequence shown here is derived from an EMBL/GenBank/DDBJ whole genome shotgun (WGS) entry which is preliminary data.</text>
</comment>
<gene>
    <name evidence="1" type="ORF">A3D65_02385</name>
</gene>
<dbReference type="STRING" id="1798661.A3D65_02385"/>
<dbReference type="EMBL" id="MHLL01000074">
    <property type="protein sequence ID" value="OGZ06978.1"/>
    <property type="molecule type" value="Genomic_DNA"/>
</dbReference>
<name>A0A1G2D2K8_9BACT</name>
<protein>
    <submittedName>
        <fullName evidence="1">Uncharacterized protein</fullName>
    </submittedName>
</protein>
<evidence type="ECO:0000313" key="1">
    <source>
        <dbReference type="EMBL" id="OGZ06978.1"/>
    </source>
</evidence>